<feature type="non-terminal residue" evidence="2">
    <location>
        <position position="1"/>
    </location>
</feature>
<dbReference type="EMBL" id="AOKG01002028">
    <property type="protein sequence ID" value="EPN40471.1"/>
    <property type="molecule type" value="Genomic_DNA"/>
</dbReference>
<gene>
    <name evidence="2" type="ORF">A244_29720</name>
</gene>
<dbReference type="Proteomes" id="UP000015729">
    <property type="component" value="Unassembled WGS sequence"/>
</dbReference>
<reference evidence="2 3" key="1">
    <citation type="journal article" date="2013" name="PLoS Pathog.">
        <title>Genomic analysis of the Kiwifruit pathogen Pseudomonas syringae pv. actinidiae provides insight into the origins of an emergent plant disease.</title>
        <authorList>
            <person name="McCann H.C."/>
            <person name="Rikkerink E.H."/>
            <person name="Bertels F."/>
            <person name="Fiers M."/>
            <person name="Lu A."/>
            <person name="Rees-George J."/>
            <person name="Andersen M.T."/>
            <person name="Gleave A.P."/>
            <person name="Haubold B."/>
            <person name="Wohlers M.W."/>
            <person name="Guttman D.S."/>
            <person name="Wang P.W."/>
            <person name="Straub C."/>
            <person name="Vanneste J.L."/>
            <person name="Rainey P.B."/>
            <person name="Templeton M.D."/>
        </authorList>
    </citation>
    <scope>NUCLEOTIDE SEQUENCE [LARGE SCALE GENOMIC DNA]</scope>
    <source>
        <strain evidence="2 3">ICMP 18807</strain>
    </source>
</reference>
<evidence type="ECO:0000256" key="1">
    <source>
        <dbReference type="SAM" id="SignalP"/>
    </source>
</evidence>
<protein>
    <submittedName>
        <fullName evidence="2">YD repeat-containing protein</fullName>
    </submittedName>
</protein>
<evidence type="ECO:0000313" key="3">
    <source>
        <dbReference type="Proteomes" id="UP000015729"/>
    </source>
</evidence>
<feature type="signal peptide" evidence="1">
    <location>
        <begin position="1"/>
        <end position="19"/>
    </location>
</feature>
<sequence length="165" mass="17205">TASLAIGTGLGAVATGAFAYGVATDDQTAYKIAEYTGYASIPFGLVGGFAHGVVRGAVRAAKSALEKAVPAAVSKGLAGPTSILSTVGAVPVGNSRPLQVFLPRIRLPTRILQIPQVGDATRTQTNVVSGASNLQKSLLLRKTEMFANMRKLGNKNFNRRNHVRT</sequence>
<accession>S6UF54</accession>
<organism evidence="2 3">
    <name type="scientific">Pseudomonas syringae pv. actinidiae ICMP 18807</name>
    <dbReference type="NCBI Taxonomy" id="1194404"/>
    <lineage>
        <taxon>Bacteria</taxon>
        <taxon>Pseudomonadati</taxon>
        <taxon>Pseudomonadota</taxon>
        <taxon>Gammaproteobacteria</taxon>
        <taxon>Pseudomonadales</taxon>
        <taxon>Pseudomonadaceae</taxon>
        <taxon>Pseudomonas</taxon>
        <taxon>Pseudomonas syringae</taxon>
    </lineage>
</organism>
<keyword evidence="1" id="KW-0732">Signal</keyword>
<dbReference type="PATRIC" id="fig|1194404.4.peg.6120"/>
<name>S6UF54_PSESF</name>
<proteinExistence type="predicted"/>
<dbReference type="AlphaFoldDB" id="S6UF54"/>
<feature type="chain" id="PRO_5004542153" evidence="1">
    <location>
        <begin position="20"/>
        <end position="165"/>
    </location>
</feature>
<evidence type="ECO:0000313" key="2">
    <source>
        <dbReference type="EMBL" id="EPN40471.1"/>
    </source>
</evidence>
<comment type="caution">
    <text evidence="2">The sequence shown here is derived from an EMBL/GenBank/DDBJ whole genome shotgun (WGS) entry which is preliminary data.</text>
</comment>